<comment type="caution">
    <text evidence="2">The sequence shown here is derived from an EMBL/GenBank/DDBJ whole genome shotgun (WGS) entry which is preliminary data.</text>
</comment>
<organism evidence="2 3">
    <name type="scientific">Cyanobium gracile UHCC 0139</name>
    <dbReference type="NCBI Taxonomy" id="3110308"/>
    <lineage>
        <taxon>Bacteria</taxon>
        <taxon>Bacillati</taxon>
        <taxon>Cyanobacteriota</taxon>
        <taxon>Cyanophyceae</taxon>
        <taxon>Synechococcales</taxon>
        <taxon>Prochlorococcaceae</taxon>
        <taxon>Cyanobium</taxon>
    </lineage>
</organism>
<proteinExistence type="predicted"/>
<dbReference type="SUPFAM" id="SSF140931">
    <property type="entry name" value="Fic-like"/>
    <property type="match status" value="1"/>
</dbReference>
<gene>
    <name evidence="2" type="ORF">VB738_02110</name>
</gene>
<evidence type="ECO:0000313" key="3">
    <source>
        <dbReference type="Proteomes" id="UP001304461"/>
    </source>
</evidence>
<dbReference type="PANTHER" id="PTHR39426">
    <property type="entry name" value="HOMOLOGY TO DEATH-ON-CURING PROTEIN OF PHAGE P1"/>
    <property type="match status" value="1"/>
</dbReference>
<protein>
    <submittedName>
        <fullName evidence="2">Type II toxin-antitoxin system death-on-curing family toxin</fullName>
    </submittedName>
</protein>
<dbReference type="PANTHER" id="PTHR39426:SF1">
    <property type="entry name" value="HOMOLOGY TO DEATH-ON-CURING PROTEIN OF PHAGE P1"/>
    <property type="match status" value="1"/>
</dbReference>
<dbReference type="InterPro" id="IPR053737">
    <property type="entry name" value="Type_II_TA_Toxin"/>
</dbReference>
<feature type="domain" description="Fido" evidence="1">
    <location>
        <begin position="11"/>
        <end position="133"/>
    </location>
</feature>
<dbReference type="RefSeq" id="WP_323304166.1">
    <property type="nucleotide sequence ID" value="NZ_JAYGHX010000001.1"/>
</dbReference>
<dbReference type="InterPro" id="IPR003812">
    <property type="entry name" value="Fido"/>
</dbReference>
<evidence type="ECO:0000313" key="2">
    <source>
        <dbReference type="EMBL" id="MEA5390046.1"/>
    </source>
</evidence>
<dbReference type="Proteomes" id="UP001304461">
    <property type="component" value="Unassembled WGS sequence"/>
</dbReference>
<dbReference type="PROSITE" id="PS51459">
    <property type="entry name" value="FIDO"/>
    <property type="match status" value="1"/>
</dbReference>
<reference evidence="2 3" key="1">
    <citation type="submission" date="2023-12" db="EMBL/GenBank/DDBJ databases">
        <title>Baltic Sea Cyanobacteria.</title>
        <authorList>
            <person name="Delbaje E."/>
            <person name="Fewer D.P."/>
            <person name="Shishido T.K."/>
        </authorList>
    </citation>
    <scope>NUCLEOTIDE SEQUENCE [LARGE SCALE GENOMIC DNA]</scope>
    <source>
        <strain evidence="2 3">UHCC 0139</strain>
    </source>
</reference>
<keyword evidence="3" id="KW-1185">Reference proteome</keyword>
<sequence>MRIAPGTLILPGPFEIARVHAATINRHGVLQVTPDLRKIETALAEVLAFHTFRPEADIALLAAVVAYAFAKGHPLPDGNKRVAFFSVKMVLRANGFEWKPRHEEAEQRMWRLAETSPPQRDQVLEELSIWIRQSCTPLSS</sequence>
<dbReference type="Pfam" id="PF02661">
    <property type="entry name" value="Fic"/>
    <property type="match status" value="1"/>
</dbReference>
<name>A0ABU5RQJ3_9CYAN</name>
<dbReference type="EMBL" id="JAYGHX010000001">
    <property type="protein sequence ID" value="MEA5390046.1"/>
    <property type="molecule type" value="Genomic_DNA"/>
</dbReference>
<dbReference type="InterPro" id="IPR036597">
    <property type="entry name" value="Fido-like_dom_sf"/>
</dbReference>
<dbReference type="Gene3D" id="1.20.120.1870">
    <property type="entry name" value="Fic/DOC protein, Fido domain"/>
    <property type="match status" value="1"/>
</dbReference>
<dbReference type="NCBIfam" id="TIGR01550">
    <property type="entry name" value="DOC_P1"/>
    <property type="match status" value="1"/>
</dbReference>
<dbReference type="InterPro" id="IPR006440">
    <property type="entry name" value="Doc"/>
</dbReference>
<evidence type="ECO:0000259" key="1">
    <source>
        <dbReference type="PROSITE" id="PS51459"/>
    </source>
</evidence>
<accession>A0ABU5RQJ3</accession>